<dbReference type="Proteomes" id="UP000694941">
    <property type="component" value="Unplaced"/>
</dbReference>
<dbReference type="PANTHER" id="PTHR11537">
    <property type="entry name" value="VOLTAGE-GATED POTASSIUM CHANNEL"/>
    <property type="match status" value="1"/>
</dbReference>
<dbReference type="PRINTS" id="PR01491">
    <property type="entry name" value="KVCHANNEL"/>
</dbReference>
<dbReference type="Gene3D" id="3.30.710.10">
    <property type="entry name" value="Potassium Channel Kv1.1, Chain A"/>
    <property type="match status" value="1"/>
</dbReference>
<dbReference type="InterPro" id="IPR028325">
    <property type="entry name" value="VG_K_chnl"/>
</dbReference>
<feature type="region of interest" description="Disordered" evidence="12">
    <location>
        <begin position="409"/>
        <end position="431"/>
    </location>
</feature>
<feature type="compositionally biased region" description="Basic and acidic residues" evidence="12">
    <location>
        <begin position="421"/>
        <end position="431"/>
    </location>
</feature>
<name>A0ABM1BA53_LIMPO</name>
<dbReference type="PRINTS" id="PR00169">
    <property type="entry name" value="KCHANNEL"/>
</dbReference>
<keyword evidence="8 13" id="KW-1133">Transmembrane helix</keyword>
<feature type="transmembrane region" description="Helical" evidence="13">
    <location>
        <begin position="299"/>
        <end position="320"/>
    </location>
</feature>
<evidence type="ECO:0000256" key="2">
    <source>
        <dbReference type="ARBA" id="ARBA00022448"/>
    </source>
</evidence>
<dbReference type="InterPro" id="IPR000210">
    <property type="entry name" value="BTB/POZ_dom"/>
</dbReference>
<feature type="transmembrane region" description="Helical" evidence="13">
    <location>
        <begin position="230"/>
        <end position="250"/>
    </location>
</feature>
<dbReference type="InterPro" id="IPR005821">
    <property type="entry name" value="Ion_trans_dom"/>
</dbReference>
<dbReference type="PANTHER" id="PTHR11537:SF254">
    <property type="entry name" value="POTASSIUM VOLTAGE-GATED CHANNEL PROTEIN SHAB"/>
    <property type="match status" value="1"/>
</dbReference>
<gene>
    <name evidence="16" type="primary">LOC106462518</name>
</gene>
<feature type="non-terminal residue" evidence="16">
    <location>
        <position position="1"/>
    </location>
</feature>
<protein>
    <submittedName>
        <fullName evidence="16">Potassium voltage-gated channel protein Shab-like</fullName>
    </submittedName>
</protein>
<dbReference type="Gene3D" id="1.10.287.70">
    <property type="match status" value="1"/>
</dbReference>
<evidence type="ECO:0000256" key="7">
    <source>
        <dbReference type="ARBA" id="ARBA00022958"/>
    </source>
</evidence>
<evidence type="ECO:0000256" key="11">
    <source>
        <dbReference type="ARBA" id="ARBA00023303"/>
    </source>
</evidence>
<keyword evidence="7" id="KW-0630">Potassium</keyword>
<evidence type="ECO:0000256" key="13">
    <source>
        <dbReference type="SAM" id="Phobius"/>
    </source>
</evidence>
<dbReference type="InterPro" id="IPR011333">
    <property type="entry name" value="SKP1/BTB/POZ_sf"/>
</dbReference>
<evidence type="ECO:0000256" key="3">
    <source>
        <dbReference type="ARBA" id="ARBA00022538"/>
    </source>
</evidence>
<proteinExistence type="predicted"/>
<dbReference type="InterPro" id="IPR003971">
    <property type="entry name" value="K_chnl_volt-dep_Kv5/Kv9"/>
</dbReference>
<keyword evidence="6" id="KW-0851">Voltage-gated channel</keyword>
<feature type="transmembrane region" description="Helical" evidence="13">
    <location>
        <begin position="195"/>
        <end position="214"/>
    </location>
</feature>
<evidence type="ECO:0000313" key="15">
    <source>
        <dbReference type="Proteomes" id="UP000694941"/>
    </source>
</evidence>
<dbReference type="SMART" id="SM00225">
    <property type="entry name" value="BTB"/>
    <property type="match status" value="1"/>
</dbReference>
<evidence type="ECO:0000256" key="5">
    <source>
        <dbReference type="ARBA" id="ARBA00022826"/>
    </source>
</evidence>
<dbReference type="RefSeq" id="XP_013777904.2">
    <property type="nucleotide sequence ID" value="XM_013922450.2"/>
</dbReference>
<keyword evidence="2" id="KW-0813">Transport</keyword>
<keyword evidence="15" id="KW-1185">Reference proteome</keyword>
<dbReference type="Pfam" id="PF00520">
    <property type="entry name" value="Ion_trans"/>
    <property type="match status" value="1"/>
</dbReference>
<dbReference type="InterPro" id="IPR027359">
    <property type="entry name" value="Volt_channel_dom_sf"/>
</dbReference>
<dbReference type="SUPFAM" id="SSF81324">
    <property type="entry name" value="Voltage-gated potassium channels"/>
    <property type="match status" value="1"/>
</dbReference>
<accession>A0ABM1BA53</accession>
<keyword evidence="11" id="KW-0407">Ion channel</keyword>
<dbReference type="Pfam" id="PF02214">
    <property type="entry name" value="BTB_2"/>
    <property type="match status" value="1"/>
</dbReference>
<keyword evidence="10 13" id="KW-0472">Membrane</keyword>
<dbReference type="InterPro" id="IPR003131">
    <property type="entry name" value="T1-type_BTB"/>
</dbReference>
<sequence>NQWIILNVGGVRHQVLGRTLDRLPQSRLGRLRQCSSTTEILKICDEYYPEVNEFFFDRHSGAFSAILNFYRTGRLHLGGDMCVFSFKDDLDYWEIDENYMEPCCLQRYNQNKESLLADLNVERVTEEKERFGDGRVSFYKTLLWNLMEKPTSSFAARIFAVVSVLFIILATIVQIVNTIPNVQTKTTDGHLEENFYLVVVEEVCIAWFTLEYLLRFTSSPRKWLFFKSPLNIIDLMAILPYYVSLILIGLDNDAAQFEDVRRIVQVFRLMRILRVLKLARHSTGLQSFGYTMQHSYKELGLLVLFIAIAVILFSSLVYYAEKEDPTTKFTSIPMTFWWACITMTTVGYGDMYPITPLGKLLGSICCICGVLVIGLPVPIIVNNFADFYTNQVRRQKVLERKKSIKDAKDAGKLPPLLPLQDDDRKISSGGI</sequence>
<feature type="transmembrane region" description="Helical" evidence="13">
    <location>
        <begin position="361"/>
        <end position="385"/>
    </location>
</feature>
<organism evidence="15 16">
    <name type="scientific">Limulus polyphemus</name>
    <name type="common">Atlantic horseshoe crab</name>
    <dbReference type="NCBI Taxonomy" id="6850"/>
    <lineage>
        <taxon>Eukaryota</taxon>
        <taxon>Metazoa</taxon>
        <taxon>Ecdysozoa</taxon>
        <taxon>Arthropoda</taxon>
        <taxon>Chelicerata</taxon>
        <taxon>Merostomata</taxon>
        <taxon>Xiphosura</taxon>
        <taxon>Limulidae</taxon>
        <taxon>Limulus</taxon>
    </lineage>
</organism>
<evidence type="ECO:0000256" key="8">
    <source>
        <dbReference type="ARBA" id="ARBA00022989"/>
    </source>
</evidence>
<keyword evidence="5" id="KW-0631">Potassium channel</keyword>
<evidence type="ECO:0000256" key="6">
    <source>
        <dbReference type="ARBA" id="ARBA00022882"/>
    </source>
</evidence>
<dbReference type="InterPro" id="IPR003968">
    <property type="entry name" value="K_chnl_volt-dep_Kv"/>
</dbReference>
<dbReference type="PRINTS" id="PR01494">
    <property type="entry name" value="KV9CHANNEL"/>
</dbReference>
<dbReference type="GeneID" id="106462518"/>
<keyword evidence="4 13" id="KW-0812">Transmembrane</keyword>
<evidence type="ECO:0000313" key="16">
    <source>
        <dbReference type="RefSeq" id="XP_013777904.2"/>
    </source>
</evidence>
<keyword evidence="3" id="KW-0633">Potassium transport</keyword>
<feature type="transmembrane region" description="Helical" evidence="13">
    <location>
        <begin position="154"/>
        <end position="175"/>
    </location>
</feature>
<evidence type="ECO:0000256" key="10">
    <source>
        <dbReference type="ARBA" id="ARBA00023136"/>
    </source>
</evidence>
<feature type="domain" description="BTB" evidence="14">
    <location>
        <begin position="2"/>
        <end position="110"/>
    </location>
</feature>
<evidence type="ECO:0000256" key="12">
    <source>
        <dbReference type="SAM" id="MobiDB-lite"/>
    </source>
</evidence>
<feature type="transmembrane region" description="Helical" evidence="13">
    <location>
        <begin position="332"/>
        <end position="349"/>
    </location>
</feature>
<evidence type="ECO:0000256" key="9">
    <source>
        <dbReference type="ARBA" id="ARBA00023065"/>
    </source>
</evidence>
<evidence type="ECO:0000256" key="4">
    <source>
        <dbReference type="ARBA" id="ARBA00022692"/>
    </source>
</evidence>
<evidence type="ECO:0000259" key="14">
    <source>
        <dbReference type="SMART" id="SM00225"/>
    </source>
</evidence>
<dbReference type="SUPFAM" id="SSF54695">
    <property type="entry name" value="POZ domain"/>
    <property type="match status" value="1"/>
</dbReference>
<keyword evidence="9" id="KW-0406">Ion transport</keyword>
<dbReference type="Gene3D" id="1.20.120.350">
    <property type="entry name" value="Voltage-gated potassium channels. Chain C"/>
    <property type="match status" value="1"/>
</dbReference>
<comment type="subcellular location">
    <subcellularLocation>
        <location evidence="1">Membrane</location>
        <topology evidence="1">Multi-pass membrane protein</topology>
    </subcellularLocation>
</comment>
<evidence type="ECO:0000256" key="1">
    <source>
        <dbReference type="ARBA" id="ARBA00004141"/>
    </source>
</evidence>
<reference evidence="16" key="1">
    <citation type="submission" date="2025-08" db="UniProtKB">
        <authorList>
            <consortium name="RefSeq"/>
        </authorList>
    </citation>
    <scope>IDENTIFICATION</scope>
    <source>
        <tissue evidence="16">Muscle</tissue>
    </source>
</reference>